<reference evidence="2 3" key="1">
    <citation type="submission" date="2015-05" db="EMBL/GenBank/DDBJ databases">
        <title>Evolution of Trichinella species and genotypes.</title>
        <authorList>
            <person name="Korhonen P.K."/>
            <person name="Edoardo P."/>
            <person name="Giuseppe L.R."/>
            <person name="Gasser R.B."/>
        </authorList>
    </citation>
    <scope>NUCLEOTIDE SEQUENCE [LARGE SCALE GENOMIC DNA]</scope>
    <source>
        <strain evidence="2">ISS10</strain>
    </source>
</reference>
<sequence>MEWMKEKEKQLSSRHLKKSRCTDDDDEQKVGLVPFSDYLLLWNFAGKVSDCVDHSMLLARKCQCTKQPPAGKFGLGKKMIKRAKIFAGAINKQHQCIDQLLSATEKSIAEKRKIGCLFCTSPVGKIRLKI</sequence>
<dbReference type="AlphaFoldDB" id="A0A0V1LSP7"/>
<evidence type="ECO:0000256" key="1">
    <source>
        <dbReference type="SAM" id="MobiDB-lite"/>
    </source>
</evidence>
<feature type="region of interest" description="Disordered" evidence="1">
    <location>
        <begin position="1"/>
        <end position="27"/>
    </location>
</feature>
<evidence type="ECO:0000313" key="2">
    <source>
        <dbReference type="EMBL" id="KRZ62475.1"/>
    </source>
</evidence>
<organism evidence="2 3">
    <name type="scientific">Trichinella nativa</name>
    <dbReference type="NCBI Taxonomy" id="6335"/>
    <lineage>
        <taxon>Eukaryota</taxon>
        <taxon>Metazoa</taxon>
        <taxon>Ecdysozoa</taxon>
        <taxon>Nematoda</taxon>
        <taxon>Enoplea</taxon>
        <taxon>Dorylaimia</taxon>
        <taxon>Trichinellida</taxon>
        <taxon>Trichinellidae</taxon>
        <taxon>Trichinella</taxon>
    </lineage>
</organism>
<keyword evidence="3" id="KW-1185">Reference proteome</keyword>
<dbReference type="Proteomes" id="UP000054721">
    <property type="component" value="Unassembled WGS sequence"/>
</dbReference>
<protein>
    <submittedName>
        <fullName evidence="2">Uncharacterized protein</fullName>
    </submittedName>
</protein>
<accession>A0A0V1LSP7</accession>
<gene>
    <name evidence="2" type="ORF">T02_15863</name>
</gene>
<comment type="caution">
    <text evidence="2">The sequence shown here is derived from an EMBL/GenBank/DDBJ whole genome shotgun (WGS) entry which is preliminary data.</text>
</comment>
<proteinExistence type="predicted"/>
<name>A0A0V1LSP7_9BILA</name>
<feature type="compositionally biased region" description="Basic and acidic residues" evidence="1">
    <location>
        <begin position="1"/>
        <end position="11"/>
    </location>
</feature>
<evidence type="ECO:0000313" key="3">
    <source>
        <dbReference type="Proteomes" id="UP000054721"/>
    </source>
</evidence>
<dbReference type="EMBL" id="JYDW01000008">
    <property type="protein sequence ID" value="KRZ62475.1"/>
    <property type="molecule type" value="Genomic_DNA"/>
</dbReference>